<comment type="caution">
    <text evidence="2">The sequence shown here is derived from an EMBL/GenBank/DDBJ whole genome shotgun (WGS) entry which is preliminary data.</text>
</comment>
<dbReference type="Proteomes" id="UP000326924">
    <property type="component" value="Unassembled WGS sequence"/>
</dbReference>
<name>A0A5J5F3X4_9PEZI</name>
<keyword evidence="1" id="KW-0732">Signal</keyword>
<dbReference type="AlphaFoldDB" id="A0A5J5F3X4"/>
<evidence type="ECO:0000313" key="2">
    <source>
        <dbReference type="EMBL" id="KAA8911128.1"/>
    </source>
</evidence>
<feature type="signal peptide" evidence="1">
    <location>
        <begin position="1"/>
        <end position="20"/>
    </location>
</feature>
<gene>
    <name evidence="2" type="ORF">FN846DRAFT_467291</name>
</gene>
<organism evidence="2 3">
    <name type="scientific">Sphaerosporella brunnea</name>
    <dbReference type="NCBI Taxonomy" id="1250544"/>
    <lineage>
        <taxon>Eukaryota</taxon>
        <taxon>Fungi</taxon>
        <taxon>Dikarya</taxon>
        <taxon>Ascomycota</taxon>
        <taxon>Pezizomycotina</taxon>
        <taxon>Pezizomycetes</taxon>
        <taxon>Pezizales</taxon>
        <taxon>Pyronemataceae</taxon>
        <taxon>Sphaerosporella</taxon>
    </lineage>
</organism>
<dbReference type="OrthoDB" id="5985073at2759"/>
<evidence type="ECO:0000256" key="1">
    <source>
        <dbReference type="SAM" id="SignalP"/>
    </source>
</evidence>
<reference evidence="2 3" key="1">
    <citation type="submission" date="2019-09" db="EMBL/GenBank/DDBJ databases">
        <title>Draft genome of the ectomycorrhizal ascomycete Sphaerosporella brunnea.</title>
        <authorList>
            <consortium name="DOE Joint Genome Institute"/>
            <person name="Benucci G.M."/>
            <person name="Marozzi G."/>
            <person name="Antonielli L."/>
            <person name="Sanchez S."/>
            <person name="Marco P."/>
            <person name="Wang X."/>
            <person name="Falini L.B."/>
            <person name="Barry K."/>
            <person name="Haridas S."/>
            <person name="Lipzen A."/>
            <person name="Labutti K."/>
            <person name="Grigoriev I.V."/>
            <person name="Murat C."/>
            <person name="Martin F."/>
            <person name="Albertini E."/>
            <person name="Donnini D."/>
            <person name="Bonito G."/>
        </authorList>
    </citation>
    <scope>NUCLEOTIDE SEQUENCE [LARGE SCALE GENOMIC DNA]</scope>
    <source>
        <strain evidence="2 3">Sb_GMNB300</strain>
    </source>
</reference>
<proteinExistence type="predicted"/>
<evidence type="ECO:0000313" key="3">
    <source>
        <dbReference type="Proteomes" id="UP000326924"/>
    </source>
</evidence>
<sequence>MRTTTFSLLSMALMASSAFAEVSFNSTDSESNFDGVVPAIVLSKDCAAAYSEKLQCSDLLFKLRDSENGPAHFTASDLKDFCTTDCVNSLNDWDKTLNEKCTSGDKKAVAKLERGGDYLGLVLKNRHSLQENLYWAFCLKDDRKNDFCLTRTDLPAFPSGNDTSNVVDFCSSSCRTQEAYLIRTAVQDAGAKVSIFDVSVCPNVDPSSFPMNTAMLSAFGTTDDDTEASEKTDSTILPGTTYDFNFYSEKSSNSSSNVTVTSAGSAASGAAGESSGVRFIVSWATFGLAAVAAALI</sequence>
<accession>A0A5J5F3X4</accession>
<protein>
    <submittedName>
        <fullName evidence="2">Uncharacterized protein</fullName>
    </submittedName>
</protein>
<dbReference type="EMBL" id="VXIS01000039">
    <property type="protein sequence ID" value="KAA8911128.1"/>
    <property type="molecule type" value="Genomic_DNA"/>
</dbReference>
<feature type="chain" id="PRO_5023885513" evidence="1">
    <location>
        <begin position="21"/>
        <end position="296"/>
    </location>
</feature>
<dbReference type="InParanoid" id="A0A5J5F3X4"/>
<keyword evidence="3" id="KW-1185">Reference proteome</keyword>